<feature type="transmembrane region" description="Helical" evidence="3">
    <location>
        <begin position="52"/>
        <end position="72"/>
    </location>
</feature>
<keyword evidence="3" id="KW-0812">Transmembrane</keyword>
<comment type="caution">
    <text evidence="6">The sequence shown here is derived from an EMBL/GenBank/DDBJ whole genome shotgun (WGS) entry which is preliminary data.</text>
</comment>
<dbReference type="AlphaFoldDB" id="A0A8B2NRR2"/>
<dbReference type="InterPro" id="IPR058792">
    <property type="entry name" value="Beta-barrel_RND_2"/>
</dbReference>
<feature type="domain" description="Multidrug resistance protein MdtA-like barrel-sandwich hybrid" evidence="4">
    <location>
        <begin position="94"/>
        <end position="286"/>
    </location>
</feature>
<feature type="region of interest" description="Disordered" evidence="2">
    <location>
        <begin position="1"/>
        <end position="45"/>
    </location>
</feature>
<evidence type="ECO:0000256" key="3">
    <source>
        <dbReference type="SAM" id="Phobius"/>
    </source>
</evidence>
<evidence type="ECO:0000313" key="6">
    <source>
        <dbReference type="EMBL" id="RAI02575.1"/>
    </source>
</evidence>
<dbReference type="Gene3D" id="1.10.287.470">
    <property type="entry name" value="Helix hairpin bin"/>
    <property type="match status" value="1"/>
</dbReference>
<feature type="domain" description="CusB-like beta-barrel" evidence="5">
    <location>
        <begin position="291"/>
        <end position="333"/>
    </location>
</feature>
<protein>
    <submittedName>
        <fullName evidence="6">Hemolysin D</fullName>
    </submittedName>
</protein>
<keyword evidence="7" id="KW-1185">Reference proteome</keyword>
<dbReference type="InterPro" id="IPR050739">
    <property type="entry name" value="MFP"/>
</dbReference>
<dbReference type="Gene3D" id="2.40.50.100">
    <property type="match status" value="1"/>
</dbReference>
<dbReference type="OrthoDB" id="9811754at2"/>
<dbReference type="PANTHER" id="PTHR30386">
    <property type="entry name" value="MEMBRANE FUSION SUBUNIT OF EMRAB-TOLC MULTIDRUG EFFLUX PUMP"/>
    <property type="match status" value="1"/>
</dbReference>
<evidence type="ECO:0000313" key="7">
    <source>
        <dbReference type="Proteomes" id="UP000249590"/>
    </source>
</evidence>
<dbReference type="Pfam" id="PF25954">
    <property type="entry name" value="Beta-barrel_RND_2"/>
    <property type="match status" value="1"/>
</dbReference>
<dbReference type="SUPFAM" id="SSF111369">
    <property type="entry name" value="HlyD-like secretion proteins"/>
    <property type="match status" value="3"/>
</dbReference>
<reference evidence="6 7" key="1">
    <citation type="submission" date="2018-05" db="EMBL/GenBank/DDBJ databases">
        <title>Acuticoccus sediminis sp. nov., isolated from deep-sea sediment of Indian Ocean.</title>
        <authorList>
            <person name="Liu X."/>
            <person name="Lai Q."/>
            <person name="Du Y."/>
            <person name="Sun F."/>
            <person name="Zhang X."/>
            <person name="Wang S."/>
            <person name="Shao Z."/>
        </authorList>
    </citation>
    <scope>NUCLEOTIDE SEQUENCE [LARGE SCALE GENOMIC DNA]</scope>
    <source>
        <strain evidence="6 7">PTG4-2</strain>
    </source>
</reference>
<evidence type="ECO:0000256" key="1">
    <source>
        <dbReference type="SAM" id="Coils"/>
    </source>
</evidence>
<evidence type="ECO:0000259" key="5">
    <source>
        <dbReference type="Pfam" id="PF25954"/>
    </source>
</evidence>
<organism evidence="6 7">
    <name type="scientific">Acuticoccus sediminis</name>
    <dbReference type="NCBI Taxonomy" id="2184697"/>
    <lineage>
        <taxon>Bacteria</taxon>
        <taxon>Pseudomonadati</taxon>
        <taxon>Pseudomonadota</taxon>
        <taxon>Alphaproteobacteria</taxon>
        <taxon>Hyphomicrobiales</taxon>
        <taxon>Amorphaceae</taxon>
        <taxon>Acuticoccus</taxon>
    </lineage>
</organism>
<dbReference type="GO" id="GO:0055085">
    <property type="term" value="P:transmembrane transport"/>
    <property type="evidence" value="ECO:0007669"/>
    <property type="project" value="InterPro"/>
</dbReference>
<keyword evidence="3" id="KW-1133">Transmembrane helix</keyword>
<gene>
    <name evidence="6" type="ORF">DLJ53_12365</name>
</gene>
<proteinExistence type="predicted"/>
<sequence>MSVAGGRSAAPATAEVEQREIARQGSHPAPAAATEPPAAAPEKPRRSRKRSILFVILAVAASAGGYLGYDWWTVGRFELSTDDAYLAADMSILAAKVSGYVTSVEVTDNQAVRQGDVIARIDDVDYRLAVRAAQDRITVQKAAIERMGVQIDAARTSIDEADANVASAEAELTLTDAELDRKSRLMKTDYASRQSLDIARADHEKAVAALAASKAAKAAAEANVSVLEAERTEAEASLSSLQTALAQAERDLSFTVVRAPIDGVIGNKAVEVGELVQSGTRLAAVVPLASVYVDANFKETQLEDMEVGQTAEVTVDAFPGRVFEGQVESISPASGALFSLLPPENATGNFTKIVQRLPVRVALSHEALDGGALRPGMSAVVTVDMRTGPATAQAHASQAAPAGAAAASELGSAPEATPADTGTPPDTAAAADAAPHTGRRPHRTH</sequence>
<feature type="compositionally biased region" description="Low complexity" evidence="2">
    <location>
        <begin position="28"/>
        <end position="41"/>
    </location>
</feature>
<keyword evidence="1" id="KW-0175">Coiled coil</keyword>
<dbReference type="PANTHER" id="PTHR30386:SF24">
    <property type="entry name" value="MULTIDRUG RESISTANCE EFFLUX PUMP"/>
    <property type="match status" value="1"/>
</dbReference>
<keyword evidence="3" id="KW-0472">Membrane</keyword>
<name>A0A8B2NRR2_9HYPH</name>
<feature type="region of interest" description="Disordered" evidence="2">
    <location>
        <begin position="392"/>
        <end position="445"/>
    </location>
</feature>
<dbReference type="Gene3D" id="2.40.30.170">
    <property type="match status" value="1"/>
</dbReference>
<dbReference type="Pfam" id="PF25917">
    <property type="entry name" value="BSH_RND"/>
    <property type="match status" value="1"/>
</dbReference>
<accession>A0A8B2NRR2</accession>
<feature type="coiled-coil region" evidence="1">
    <location>
        <begin position="151"/>
        <end position="178"/>
    </location>
</feature>
<feature type="compositionally biased region" description="Low complexity" evidence="2">
    <location>
        <begin position="392"/>
        <end position="436"/>
    </location>
</feature>
<evidence type="ECO:0000256" key="2">
    <source>
        <dbReference type="SAM" id="MobiDB-lite"/>
    </source>
</evidence>
<evidence type="ECO:0000259" key="4">
    <source>
        <dbReference type="Pfam" id="PF25917"/>
    </source>
</evidence>
<dbReference type="Proteomes" id="UP000249590">
    <property type="component" value="Unassembled WGS sequence"/>
</dbReference>
<dbReference type="InterPro" id="IPR058625">
    <property type="entry name" value="MdtA-like_BSH"/>
</dbReference>
<dbReference type="EMBL" id="QHHQ01000002">
    <property type="protein sequence ID" value="RAI02575.1"/>
    <property type="molecule type" value="Genomic_DNA"/>
</dbReference>
<feature type="coiled-coil region" evidence="1">
    <location>
        <begin position="210"/>
        <end position="251"/>
    </location>
</feature>